<reference evidence="1 2" key="1">
    <citation type="submission" date="2019-03" db="EMBL/GenBank/DDBJ databases">
        <title>Complete genome sequence of Paenisporosarcina antarctica CGMCC 1.6503T.</title>
        <authorList>
            <person name="Rong J.-C."/>
            <person name="Chi N.-Y."/>
            <person name="Zhang Q.-F."/>
        </authorList>
    </citation>
    <scope>NUCLEOTIDE SEQUENCE [LARGE SCALE GENOMIC DNA]</scope>
    <source>
        <strain evidence="1 2">CGMCC 1.6503</strain>
    </source>
</reference>
<evidence type="ECO:0000313" key="1">
    <source>
        <dbReference type="EMBL" id="QBP40121.1"/>
    </source>
</evidence>
<evidence type="ECO:0000313" key="2">
    <source>
        <dbReference type="Proteomes" id="UP000294292"/>
    </source>
</evidence>
<dbReference type="EMBL" id="CP038015">
    <property type="protein sequence ID" value="QBP40121.1"/>
    <property type="molecule type" value="Genomic_DNA"/>
</dbReference>
<name>A0A4P6ZUW2_9BACL</name>
<accession>A0A4P6ZUW2</accession>
<dbReference type="Proteomes" id="UP000294292">
    <property type="component" value="Chromosome"/>
</dbReference>
<proteinExistence type="predicted"/>
<gene>
    <name evidence="1" type="ORF">E2636_02675</name>
</gene>
<dbReference type="AlphaFoldDB" id="A0A4P6ZUW2"/>
<keyword evidence="2" id="KW-1185">Reference proteome</keyword>
<organism evidence="1 2">
    <name type="scientific">Paenisporosarcina antarctica</name>
    <dbReference type="NCBI Taxonomy" id="417367"/>
    <lineage>
        <taxon>Bacteria</taxon>
        <taxon>Bacillati</taxon>
        <taxon>Bacillota</taxon>
        <taxon>Bacilli</taxon>
        <taxon>Bacillales</taxon>
        <taxon>Caryophanaceae</taxon>
        <taxon>Paenisporosarcina</taxon>
    </lineage>
</organism>
<protein>
    <submittedName>
        <fullName evidence="1">Uncharacterized protein</fullName>
    </submittedName>
</protein>
<sequence>MTDRVTFLGFFHQAILGRVCIPRFLLVCNPAKLQRRILHTVTCSFLQNEMASDSSVVIFGCHVVNMEGDVVKKDTHVVKIAVLVVIVKLWEVLDSRHYVKFIHT</sequence>
<dbReference type="KEGG" id="panc:E2636_02675"/>